<comment type="caution">
    <text evidence="1">The sequence shown here is derived from an EMBL/GenBank/DDBJ whole genome shotgun (WGS) entry which is preliminary data.</text>
</comment>
<dbReference type="AlphaFoldDB" id="A0A4D9DXB4"/>
<sequence>MDSGGLSKLVSFHSAEFTGSVPCSSWVLSLHLSACPTQSSAQLYTEASRTSGRRPDSVGQTMTCTHVTIGGIRKMPLPKVDRDTVKRETFTVALANLQHVNEQHEWSSSNSSSSSEGS</sequence>
<accession>A0A4D9DXB4</accession>
<keyword evidence="2" id="KW-1185">Reference proteome</keyword>
<gene>
    <name evidence="1" type="ORF">DR999_PMT16503</name>
</gene>
<evidence type="ECO:0000313" key="1">
    <source>
        <dbReference type="EMBL" id="TFK01295.1"/>
    </source>
</evidence>
<dbReference type="EMBL" id="QXTE01000232">
    <property type="protein sequence ID" value="TFK01295.1"/>
    <property type="molecule type" value="Genomic_DNA"/>
</dbReference>
<organism evidence="1 2">
    <name type="scientific">Platysternon megacephalum</name>
    <name type="common">big-headed turtle</name>
    <dbReference type="NCBI Taxonomy" id="55544"/>
    <lineage>
        <taxon>Eukaryota</taxon>
        <taxon>Metazoa</taxon>
        <taxon>Chordata</taxon>
        <taxon>Craniata</taxon>
        <taxon>Vertebrata</taxon>
        <taxon>Euteleostomi</taxon>
        <taxon>Archelosauria</taxon>
        <taxon>Testudinata</taxon>
        <taxon>Testudines</taxon>
        <taxon>Cryptodira</taxon>
        <taxon>Durocryptodira</taxon>
        <taxon>Testudinoidea</taxon>
        <taxon>Platysternidae</taxon>
        <taxon>Platysternon</taxon>
    </lineage>
</organism>
<reference evidence="1 2" key="1">
    <citation type="submission" date="2019-04" db="EMBL/GenBank/DDBJ databases">
        <title>Draft genome of the big-headed turtle Platysternon megacephalum.</title>
        <authorList>
            <person name="Gong S."/>
        </authorList>
    </citation>
    <scope>NUCLEOTIDE SEQUENCE [LARGE SCALE GENOMIC DNA]</scope>
    <source>
        <strain evidence="1">DO16091913</strain>
        <tissue evidence="1">Muscle</tissue>
    </source>
</reference>
<proteinExistence type="predicted"/>
<name>A0A4D9DXB4_9SAUR</name>
<reference evidence="1 2" key="2">
    <citation type="submission" date="2019-04" db="EMBL/GenBank/DDBJ databases">
        <title>The genome sequence of big-headed turtle.</title>
        <authorList>
            <person name="Gong S."/>
        </authorList>
    </citation>
    <scope>NUCLEOTIDE SEQUENCE [LARGE SCALE GENOMIC DNA]</scope>
    <source>
        <strain evidence="1">DO16091913</strain>
        <tissue evidence="1">Muscle</tissue>
    </source>
</reference>
<dbReference type="Proteomes" id="UP000297703">
    <property type="component" value="Unassembled WGS sequence"/>
</dbReference>
<evidence type="ECO:0000313" key="2">
    <source>
        <dbReference type="Proteomes" id="UP000297703"/>
    </source>
</evidence>
<protein>
    <submittedName>
        <fullName evidence="1">Uncharacterized protein</fullName>
    </submittedName>
</protein>